<evidence type="ECO:0000256" key="4">
    <source>
        <dbReference type="PROSITE-ProRule" id="PRU00335"/>
    </source>
</evidence>
<dbReference type="PANTHER" id="PTHR30055:SF234">
    <property type="entry name" value="HTH-TYPE TRANSCRIPTIONAL REGULATOR BETI"/>
    <property type="match status" value="1"/>
</dbReference>
<dbReference type="InterPro" id="IPR001647">
    <property type="entry name" value="HTH_TetR"/>
</dbReference>
<dbReference type="GO" id="GO:0000976">
    <property type="term" value="F:transcription cis-regulatory region binding"/>
    <property type="evidence" value="ECO:0007669"/>
    <property type="project" value="TreeGrafter"/>
</dbReference>
<comment type="caution">
    <text evidence="6">The sequence shown here is derived from an EMBL/GenBank/DDBJ whole genome shotgun (WGS) entry which is preliminary data.</text>
</comment>
<gene>
    <name evidence="6" type="ORF">E1263_08045</name>
</gene>
<evidence type="ECO:0000259" key="5">
    <source>
        <dbReference type="PROSITE" id="PS50977"/>
    </source>
</evidence>
<evidence type="ECO:0000313" key="7">
    <source>
        <dbReference type="Proteomes" id="UP000295124"/>
    </source>
</evidence>
<keyword evidence="2 4" id="KW-0238">DNA-binding</keyword>
<keyword evidence="1" id="KW-0805">Transcription regulation</keyword>
<evidence type="ECO:0000256" key="3">
    <source>
        <dbReference type="ARBA" id="ARBA00023163"/>
    </source>
</evidence>
<dbReference type="PROSITE" id="PS50977">
    <property type="entry name" value="HTH_TETR_2"/>
    <property type="match status" value="1"/>
</dbReference>
<dbReference type="InterPro" id="IPR050109">
    <property type="entry name" value="HTH-type_TetR-like_transc_reg"/>
</dbReference>
<reference evidence="6 7" key="1">
    <citation type="submission" date="2019-03" db="EMBL/GenBank/DDBJ databases">
        <title>Draft genome sequences of novel Actinobacteria.</title>
        <authorList>
            <person name="Sahin N."/>
            <person name="Ay H."/>
            <person name="Saygin H."/>
        </authorList>
    </citation>
    <scope>NUCLEOTIDE SEQUENCE [LARGE SCALE GENOMIC DNA]</scope>
    <source>
        <strain evidence="6 7">JCM 13523</strain>
    </source>
</reference>
<dbReference type="AlphaFoldDB" id="A0A4R4ZTM0"/>
<dbReference type="EMBL" id="SMKX01000016">
    <property type="protein sequence ID" value="TDD61299.1"/>
    <property type="molecule type" value="Genomic_DNA"/>
</dbReference>
<dbReference type="InterPro" id="IPR009057">
    <property type="entry name" value="Homeodomain-like_sf"/>
</dbReference>
<accession>A0A4R4ZTM0</accession>
<evidence type="ECO:0000256" key="1">
    <source>
        <dbReference type="ARBA" id="ARBA00023015"/>
    </source>
</evidence>
<keyword evidence="3" id="KW-0804">Transcription</keyword>
<dbReference type="Pfam" id="PF00440">
    <property type="entry name" value="TetR_N"/>
    <property type="match status" value="1"/>
</dbReference>
<organism evidence="6 7">
    <name type="scientific">Kribbella antibiotica</name>
    <dbReference type="NCBI Taxonomy" id="190195"/>
    <lineage>
        <taxon>Bacteria</taxon>
        <taxon>Bacillati</taxon>
        <taxon>Actinomycetota</taxon>
        <taxon>Actinomycetes</taxon>
        <taxon>Propionibacteriales</taxon>
        <taxon>Kribbellaceae</taxon>
        <taxon>Kribbella</taxon>
    </lineage>
</organism>
<dbReference type="SUPFAM" id="SSF46689">
    <property type="entry name" value="Homeodomain-like"/>
    <property type="match status" value="1"/>
</dbReference>
<keyword evidence="7" id="KW-1185">Reference proteome</keyword>
<protein>
    <submittedName>
        <fullName evidence="6">TetR/AcrR family transcriptional regulator</fullName>
    </submittedName>
</protein>
<dbReference type="Gene3D" id="1.10.357.10">
    <property type="entry name" value="Tetracycline Repressor, domain 2"/>
    <property type="match status" value="1"/>
</dbReference>
<dbReference type="RefSeq" id="WP_132166550.1">
    <property type="nucleotide sequence ID" value="NZ_SMKX01000016.1"/>
</dbReference>
<name>A0A4R4ZTM0_9ACTN</name>
<dbReference type="Proteomes" id="UP000295124">
    <property type="component" value="Unassembled WGS sequence"/>
</dbReference>
<dbReference type="Gene3D" id="1.10.10.60">
    <property type="entry name" value="Homeodomain-like"/>
    <property type="match status" value="1"/>
</dbReference>
<dbReference type="PANTHER" id="PTHR30055">
    <property type="entry name" value="HTH-TYPE TRANSCRIPTIONAL REGULATOR RUTR"/>
    <property type="match status" value="1"/>
</dbReference>
<dbReference type="GO" id="GO:0003700">
    <property type="term" value="F:DNA-binding transcription factor activity"/>
    <property type="evidence" value="ECO:0007669"/>
    <property type="project" value="TreeGrafter"/>
</dbReference>
<evidence type="ECO:0000256" key="2">
    <source>
        <dbReference type="ARBA" id="ARBA00023125"/>
    </source>
</evidence>
<feature type="DNA-binding region" description="H-T-H motif" evidence="4">
    <location>
        <begin position="28"/>
        <end position="47"/>
    </location>
</feature>
<evidence type="ECO:0000313" key="6">
    <source>
        <dbReference type="EMBL" id="TDD61299.1"/>
    </source>
</evidence>
<proteinExistence type="predicted"/>
<feature type="domain" description="HTH tetR-type" evidence="5">
    <location>
        <begin position="3"/>
        <end position="65"/>
    </location>
</feature>
<dbReference type="OrthoDB" id="3627020at2"/>
<sequence length="193" mass="20740">MATGTRDRVIDAALALFAERGVAAVPVTAIEAAAGLAAGSGAFYRHFRNKTELVDALVDRELARARDRVPPARDEAGSDATELLVTRLRADLDFLRELGPLIHILVSERRRNPELVERLRSTAFEASIESGMAEVLSLAPPRAVRDDPEAAAQVMLSAMVGFFLAEEYYGRPAGPVSAERFARALAALLTSGP</sequence>